<evidence type="ECO:0000256" key="13">
    <source>
        <dbReference type="SAM" id="MobiDB-lite"/>
    </source>
</evidence>
<evidence type="ECO:0000256" key="4">
    <source>
        <dbReference type="ARBA" id="ARBA00022454"/>
    </source>
</evidence>
<evidence type="ECO:0000259" key="14">
    <source>
        <dbReference type="PROSITE" id="PS50280"/>
    </source>
</evidence>
<evidence type="ECO:0000256" key="11">
    <source>
        <dbReference type="ARBA" id="ARBA00023242"/>
    </source>
</evidence>
<evidence type="ECO:0000256" key="9">
    <source>
        <dbReference type="ARBA" id="ARBA00023015"/>
    </source>
</evidence>
<dbReference type="GO" id="GO:0005700">
    <property type="term" value="C:polytene chromosome"/>
    <property type="evidence" value="ECO:0007669"/>
    <property type="project" value="TreeGrafter"/>
</dbReference>
<dbReference type="SMART" id="SM00317">
    <property type="entry name" value="SET"/>
    <property type="match status" value="1"/>
</dbReference>
<keyword evidence="11" id="KW-0539">Nucleus</keyword>
<evidence type="ECO:0000256" key="12">
    <source>
        <dbReference type="ARBA" id="ARBA00047784"/>
    </source>
</evidence>
<dbReference type="PROSITE" id="PS50280">
    <property type="entry name" value="SET"/>
    <property type="match status" value="1"/>
</dbReference>
<gene>
    <name evidence="15" type="ORF">KP79_PYT15898</name>
</gene>
<evidence type="ECO:0000313" key="15">
    <source>
        <dbReference type="EMBL" id="OWF53893.1"/>
    </source>
</evidence>
<keyword evidence="6" id="KW-0808">Transferase</keyword>
<keyword evidence="10" id="KW-0804">Transcription</keyword>
<dbReference type="STRING" id="6573.A0A210QYM7"/>
<keyword evidence="7" id="KW-0949">S-adenosyl-L-methionine</keyword>
<evidence type="ECO:0000256" key="7">
    <source>
        <dbReference type="ARBA" id="ARBA00022691"/>
    </source>
</evidence>
<evidence type="ECO:0000256" key="1">
    <source>
        <dbReference type="ARBA" id="ARBA00004123"/>
    </source>
</evidence>
<dbReference type="GO" id="GO:0043516">
    <property type="term" value="P:regulation of DNA damage response, signal transduction by p53 class mediator"/>
    <property type="evidence" value="ECO:0007669"/>
    <property type="project" value="TreeGrafter"/>
</dbReference>
<dbReference type="PROSITE" id="PS51571">
    <property type="entry name" value="SAM_MT43_PR_SET"/>
    <property type="match status" value="1"/>
</dbReference>
<evidence type="ECO:0000313" key="16">
    <source>
        <dbReference type="Proteomes" id="UP000242188"/>
    </source>
</evidence>
<dbReference type="EC" id="2.1.1.361" evidence="3"/>
<comment type="catalytic activity">
    <reaction evidence="12">
        <text>L-lysyl(20)-[histone H4] + S-adenosyl-L-methionine = N(6)-methyl-L-lysyl(20)-[histone H4] + S-adenosyl-L-homocysteine + H(+)</text>
        <dbReference type="Rhea" id="RHEA:60344"/>
        <dbReference type="Rhea" id="RHEA-COMP:15554"/>
        <dbReference type="Rhea" id="RHEA-COMP:15555"/>
        <dbReference type="ChEBI" id="CHEBI:15378"/>
        <dbReference type="ChEBI" id="CHEBI:29969"/>
        <dbReference type="ChEBI" id="CHEBI:57856"/>
        <dbReference type="ChEBI" id="CHEBI:59789"/>
        <dbReference type="ChEBI" id="CHEBI:61929"/>
        <dbReference type="EC" id="2.1.1.361"/>
    </reaction>
</comment>
<dbReference type="InterPro" id="IPR016858">
    <property type="entry name" value="KMT5A-like"/>
</dbReference>
<dbReference type="InterPro" id="IPR001214">
    <property type="entry name" value="SET_dom"/>
</dbReference>
<feature type="compositionally biased region" description="Polar residues" evidence="13">
    <location>
        <begin position="9"/>
        <end position="19"/>
    </location>
</feature>
<feature type="region of interest" description="Disordered" evidence="13">
    <location>
        <begin position="1"/>
        <end position="139"/>
    </location>
</feature>
<sequence length="317" mass="35520">MADQIKEVSPSSSPLTSRITDYFPASPKPQKGKLQDFKVKKEQKPVQKIPNGLLTPEASPVKDGMATANVKEEKSDSDSQSSVDLPSKQVILENGTAVKSEKGKKNKKVSDSTTTNGTSESTSRKGRKKSSKKNAESDQLNNSLVTDYFPIRRSNRRCKSEIEKEVWTDIEDKILNKKEDGLKIVEMENKGRGIVSTKAFQRGEFVVEYAGDLIALSDAKEKERIYSEIPETGCYMYYFHHKNHSYCIDATAESGRLGRLINHSRTSANCRTKLVEVNNTPYLTLVAARDISLGEELLYDYGDRSKTSVESHPWLKL</sequence>
<keyword evidence="9" id="KW-0805">Transcription regulation</keyword>
<dbReference type="InterPro" id="IPR046341">
    <property type="entry name" value="SET_dom_sf"/>
</dbReference>
<keyword evidence="8" id="KW-0156">Chromatin regulator</keyword>
<dbReference type="InterPro" id="IPR047266">
    <property type="entry name" value="KMT5A-like_SET"/>
</dbReference>
<evidence type="ECO:0000256" key="10">
    <source>
        <dbReference type="ARBA" id="ARBA00023163"/>
    </source>
</evidence>
<dbReference type="EMBL" id="NEDP02001192">
    <property type="protein sequence ID" value="OWF53893.1"/>
    <property type="molecule type" value="Genomic_DNA"/>
</dbReference>
<dbReference type="GO" id="GO:0032259">
    <property type="term" value="P:methylation"/>
    <property type="evidence" value="ECO:0007669"/>
    <property type="project" value="UniProtKB-KW"/>
</dbReference>
<proteinExistence type="predicted"/>
<feature type="compositionally biased region" description="Basic and acidic residues" evidence="13">
    <location>
        <begin position="33"/>
        <end position="45"/>
    </location>
</feature>
<keyword evidence="5" id="KW-0489">Methyltransferase</keyword>
<dbReference type="CDD" id="cd10528">
    <property type="entry name" value="SET_SETD8"/>
    <property type="match status" value="1"/>
</dbReference>
<name>A0A210QYM7_MIZYE</name>
<dbReference type="SUPFAM" id="SSF82199">
    <property type="entry name" value="SET domain"/>
    <property type="match status" value="1"/>
</dbReference>
<comment type="caution">
    <text evidence="15">The sequence shown here is derived from an EMBL/GenBank/DDBJ whole genome shotgun (WGS) entry which is preliminary data.</text>
</comment>
<feature type="compositionally biased region" description="Low complexity" evidence="13">
    <location>
        <begin position="111"/>
        <end position="121"/>
    </location>
</feature>
<accession>A0A210QYM7</accession>
<evidence type="ECO:0000256" key="5">
    <source>
        <dbReference type="ARBA" id="ARBA00022603"/>
    </source>
</evidence>
<dbReference type="OrthoDB" id="5560686at2759"/>
<keyword evidence="4" id="KW-0158">Chromosome</keyword>
<keyword evidence="16" id="KW-1185">Reference proteome</keyword>
<evidence type="ECO:0000256" key="2">
    <source>
        <dbReference type="ARBA" id="ARBA00004286"/>
    </source>
</evidence>
<feature type="compositionally biased region" description="Low complexity" evidence="13">
    <location>
        <begin position="78"/>
        <end position="87"/>
    </location>
</feature>
<dbReference type="GO" id="GO:0006357">
    <property type="term" value="P:regulation of transcription by RNA polymerase II"/>
    <property type="evidence" value="ECO:0007669"/>
    <property type="project" value="TreeGrafter"/>
</dbReference>
<evidence type="ECO:0000256" key="3">
    <source>
        <dbReference type="ARBA" id="ARBA00012187"/>
    </source>
</evidence>
<dbReference type="InterPro" id="IPR051760">
    <property type="entry name" value="KMT5A"/>
</dbReference>
<dbReference type="GO" id="GO:0140944">
    <property type="term" value="F:histone H4K20 monomethyltransferase activity"/>
    <property type="evidence" value="ECO:0007669"/>
    <property type="project" value="UniProtKB-EC"/>
</dbReference>
<dbReference type="Pfam" id="PF00856">
    <property type="entry name" value="SET"/>
    <property type="match status" value="1"/>
</dbReference>
<dbReference type="Gene3D" id="2.170.270.10">
    <property type="entry name" value="SET domain"/>
    <property type="match status" value="1"/>
</dbReference>
<feature type="domain" description="SET" evidence="14">
    <location>
        <begin position="180"/>
        <end position="302"/>
    </location>
</feature>
<dbReference type="GO" id="GO:0005634">
    <property type="term" value="C:nucleus"/>
    <property type="evidence" value="ECO:0007669"/>
    <property type="project" value="UniProtKB-SubCell"/>
</dbReference>
<dbReference type="AlphaFoldDB" id="A0A210QYM7"/>
<organism evidence="15 16">
    <name type="scientific">Mizuhopecten yessoensis</name>
    <name type="common">Japanese scallop</name>
    <name type="synonym">Patinopecten yessoensis</name>
    <dbReference type="NCBI Taxonomy" id="6573"/>
    <lineage>
        <taxon>Eukaryota</taxon>
        <taxon>Metazoa</taxon>
        <taxon>Spiralia</taxon>
        <taxon>Lophotrochozoa</taxon>
        <taxon>Mollusca</taxon>
        <taxon>Bivalvia</taxon>
        <taxon>Autobranchia</taxon>
        <taxon>Pteriomorphia</taxon>
        <taxon>Pectinida</taxon>
        <taxon>Pectinoidea</taxon>
        <taxon>Pectinidae</taxon>
        <taxon>Mizuhopecten</taxon>
    </lineage>
</organism>
<dbReference type="PANTHER" id="PTHR46167:SF1">
    <property type="entry name" value="N-LYSINE METHYLTRANSFERASE KMT5A"/>
    <property type="match status" value="1"/>
</dbReference>
<dbReference type="PANTHER" id="PTHR46167">
    <property type="entry name" value="N-LYSINE METHYLTRANSFERASE KMT5A"/>
    <property type="match status" value="1"/>
</dbReference>
<evidence type="ECO:0000256" key="8">
    <source>
        <dbReference type="ARBA" id="ARBA00022853"/>
    </source>
</evidence>
<comment type="subcellular location">
    <subcellularLocation>
        <location evidence="2">Chromosome</location>
    </subcellularLocation>
    <subcellularLocation>
        <location evidence="1">Nucleus</location>
    </subcellularLocation>
</comment>
<reference evidence="15 16" key="1">
    <citation type="journal article" date="2017" name="Nat. Ecol. Evol.">
        <title>Scallop genome provides insights into evolution of bilaterian karyotype and development.</title>
        <authorList>
            <person name="Wang S."/>
            <person name="Zhang J."/>
            <person name="Jiao W."/>
            <person name="Li J."/>
            <person name="Xun X."/>
            <person name="Sun Y."/>
            <person name="Guo X."/>
            <person name="Huan P."/>
            <person name="Dong B."/>
            <person name="Zhang L."/>
            <person name="Hu X."/>
            <person name="Sun X."/>
            <person name="Wang J."/>
            <person name="Zhao C."/>
            <person name="Wang Y."/>
            <person name="Wang D."/>
            <person name="Huang X."/>
            <person name="Wang R."/>
            <person name="Lv J."/>
            <person name="Li Y."/>
            <person name="Zhang Z."/>
            <person name="Liu B."/>
            <person name="Lu W."/>
            <person name="Hui Y."/>
            <person name="Liang J."/>
            <person name="Zhou Z."/>
            <person name="Hou R."/>
            <person name="Li X."/>
            <person name="Liu Y."/>
            <person name="Li H."/>
            <person name="Ning X."/>
            <person name="Lin Y."/>
            <person name="Zhao L."/>
            <person name="Xing Q."/>
            <person name="Dou J."/>
            <person name="Li Y."/>
            <person name="Mao J."/>
            <person name="Guo H."/>
            <person name="Dou H."/>
            <person name="Li T."/>
            <person name="Mu C."/>
            <person name="Jiang W."/>
            <person name="Fu Q."/>
            <person name="Fu X."/>
            <person name="Miao Y."/>
            <person name="Liu J."/>
            <person name="Yu Q."/>
            <person name="Li R."/>
            <person name="Liao H."/>
            <person name="Li X."/>
            <person name="Kong Y."/>
            <person name="Jiang Z."/>
            <person name="Chourrout D."/>
            <person name="Li R."/>
            <person name="Bao Z."/>
        </authorList>
    </citation>
    <scope>NUCLEOTIDE SEQUENCE [LARGE SCALE GENOMIC DNA]</scope>
    <source>
        <strain evidence="15 16">PY_sf001</strain>
    </source>
</reference>
<evidence type="ECO:0000256" key="6">
    <source>
        <dbReference type="ARBA" id="ARBA00022679"/>
    </source>
</evidence>
<protein>
    <recommendedName>
        <fullName evidence="3">[histone H4]-lysine(20) N-methyltransferase</fullName>
        <ecNumber evidence="3">2.1.1.361</ecNumber>
    </recommendedName>
</protein>
<dbReference type="Proteomes" id="UP000242188">
    <property type="component" value="Unassembled WGS sequence"/>
</dbReference>